<comment type="similarity">
    <text evidence="1">Belongs to the peptidase S33 family.</text>
</comment>
<dbReference type="PROSITE" id="PS51257">
    <property type="entry name" value="PROKAR_LIPOPROTEIN"/>
    <property type="match status" value="1"/>
</dbReference>
<dbReference type="RefSeq" id="WP_238145230.1">
    <property type="nucleotide sequence ID" value="NZ_PVUE01000002.1"/>
</dbReference>
<sequence length="527" mass="55589">MRRSSLMLGTLIGVLLVTAGCTSTVTGLATPAMSNPASAYVDPLAPLPTPPTPNITWDDCTNLIKPQLSGQPNSDRDITYGCGRLDVPVDYAHPDAKTLSLFLVKAHLAGQSNRIGSLVVNPGGPGGSGADLAIGLSLSLPMGILQRFDVVGFDPRGVGNSAPLVCLDRAQKDAEAASPPRPNTPAEITNFTNHAHQFASDCLSKYPNLEHLNTVETARDLDLIRNALGDDKLSYLGYSYGTELGAVYATLFPNRVRAFVLDGAVDPTLNDVESDHQQAGGFENAYNRFLQHCIAQGSACPLDSDPAAEVTALLQQTAAAPIASPDPKETRKATDGIVTTAIISAMYDETSWDELSKAIASAKAGDPTGVFTLADSYNGRYTDSSGTVHFSNLLDANAAIDCNDSTQVVSLDQVESYSNAWAEQYPMFGGSFAWSLYTCTPWPTRRHPLPTITAPTAAPSLVIGTTNDPATPYAGAINLTKALGTARLLTWDGDGHTAYPKTSCVSNAVDDYLISLSLPPNGLVCPA</sequence>
<dbReference type="InterPro" id="IPR029058">
    <property type="entry name" value="AB_hydrolase_fold"/>
</dbReference>
<reference evidence="5 6" key="1">
    <citation type="submission" date="2018-03" db="EMBL/GenBank/DDBJ databases">
        <title>Genomic Encyclopedia of Archaeal and Bacterial Type Strains, Phase II (KMG-II): from individual species to whole genera.</title>
        <authorList>
            <person name="Goeker M."/>
        </authorList>
    </citation>
    <scope>NUCLEOTIDE SEQUENCE [LARGE SCALE GENOMIC DNA]</scope>
    <source>
        <strain evidence="5 6">DSM 100065</strain>
    </source>
</reference>
<dbReference type="Gene3D" id="3.40.50.1820">
    <property type="entry name" value="alpha/beta hydrolase"/>
    <property type="match status" value="1"/>
</dbReference>
<evidence type="ECO:0000256" key="3">
    <source>
        <dbReference type="ARBA" id="ARBA00022801"/>
    </source>
</evidence>
<gene>
    <name evidence="5" type="ORF">CLV47_102387</name>
</gene>
<dbReference type="InterPro" id="IPR051601">
    <property type="entry name" value="Serine_prot/Carboxylest_S33"/>
</dbReference>
<evidence type="ECO:0000256" key="2">
    <source>
        <dbReference type="ARBA" id="ARBA00022729"/>
    </source>
</evidence>
<dbReference type="GO" id="GO:0016787">
    <property type="term" value="F:hydrolase activity"/>
    <property type="evidence" value="ECO:0007669"/>
    <property type="project" value="UniProtKB-KW"/>
</dbReference>
<evidence type="ECO:0000256" key="1">
    <source>
        <dbReference type="ARBA" id="ARBA00010088"/>
    </source>
</evidence>
<dbReference type="SUPFAM" id="SSF53474">
    <property type="entry name" value="alpha/beta-Hydrolases"/>
    <property type="match status" value="1"/>
</dbReference>
<evidence type="ECO:0000313" key="5">
    <source>
        <dbReference type="EMBL" id="PRZ43696.1"/>
    </source>
</evidence>
<dbReference type="Pfam" id="PF08386">
    <property type="entry name" value="Abhydrolase_4"/>
    <property type="match status" value="1"/>
</dbReference>
<dbReference type="EMBL" id="PVUE01000002">
    <property type="protein sequence ID" value="PRZ43696.1"/>
    <property type="molecule type" value="Genomic_DNA"/>
</dbReference>
<keyword evidence="2" id="KW-0732">Signal</keyword>
<feature type="domain" description="Peptidase S33 tripeptidyl aminopeptidase-like C-terminal" evidence="4">
    <location>
        <begin position="425"/>
        <end position="525"/>
    </location>
</feature>
<dbReference type="PANTHER" id="PTHR43248:SF29">
    <property type="entry name" value="TRIPEPTIDYL AMINOPEPTIDASE"/>
    <property type="match status" value="1"/>
</dbReference>
<keyword evidence="3 5" id="KW-0378">Hydrolase</keyword>
<protein>
    <submittedName>
        <fullName evidence="5">Alpha/beta hydrolase family protein</fullName>
    </submittedName>
</protein>
<name>A0A2T1A528_9ACTN</name>
<organism evidence="5 6">
    <name type="scientific">Antricoccus suffuscus</name>
    <dbReference type="NCBI Taxonomy" id="1629062"/>
    <lineage>
        <taxon>Bacteria</taxon>
        <taxon>Bacillati</taxon>
        <taxon>Actinomycetota</taxon>
        <taxon>Actinomycetes</taxon>
        <taxon>Geodermatophilales</taxon>
        <taxon>Antricoccaceae</taxon>
        <taxon>Antricoccus</taxon>
    </lineage>
</organism>
<dbReference type="InterPro" id="IPR013595">
    <property type="entry name" value="Pept_S33_TAP-like_C"/>
</dbReference>
<dbReference type="PANTHER" id="PTHR43248">
    <property type="entry name" value="2-SUCCINYL-6-HYDROXY-2,4-CYCLOHEXADIENE-1-CARBOXYLATE SYNTHASE"/>
    <property type="match status" value="1"/>
</dbReference>
<evidence type="ECO:0000259" key="4">
    <source>
        <dbReference type="Pfam" id="PF08386"/>
    </source>
</evidence>
<evidence type="ECO:0000313" key="6">
    <source>
        <dbReference type="Proteomes" id="UP000237752"/>
    </source>
</evidence>
<proteinExistence type="inferred from homology"/>
<keyword evidence="6" id="KW-1185">Reference proteome</keyword>
<comment type="caution">
    <text evidence="5">The sequence shown here is derived from an EMBL/GenBank/DDBJ whole genome shotgun (WGS) entry which is preliminary data.</text>
</comment>
<accession>A0A2T1A528</accession>
<dbReference type="AlphaFoldDB" id="A0A2T1A528"/>
<dbReference type="Proteomes" id="UP000237752">
    <property type="component" value="Unassembled WGS sequence"/>
</dbReference>